<protein>
    <recommendedName>
        <fullName evidence="6">Holliday junction branch migration complex subunit RuvA</fullName>
    </recommendedName>
</protein>
<dbReference type="GO" id="GO:0000400">
    <property type="term" value="F:four-way junction DNA binding"/>
    <property type="evidence" value="ECO:0007669"/>
    <property type="project" value="UniProtKB-UniRule"/>
</dbReference>
<dbReference type="Gene3D" id="2.40.50.140">
    <property type="entry name" value="Nucleic acid-binding proteins"/>
    <property type="match status" value="1"/>
</dbReference>
<accession>K9EB22</accession>
<dbReference type="eggNOG" id="COG0632">
    <property type="taxonomic scope" value="Bacteria"/>
</dbReference>
<dbReference type="OrthoDB" id="5293449at2"/>
<dbReference type="GO" id="GO:0005524">
    <property type="term" value="F:ATP binding"/>
    <property type="evidence" value="ECO:0007669"/>
    <property type="project" value="InterPro"/>
</dbReference>
<dbReference type="AlphaFoldDB" id="K9EB22"/>
<evidence type="ECO:0000256" key="2">
    <source>
        <dbReference type="ARBA" id="ARBA00022763"/>
    </source>
</evidence>
<dbReference type="GO" id="GO:0006281">
    <property type="term" value="P:DNA repair"/>
    <property type="evidence" value="ECO:0007669"/>
    <property type="project" value="UniProtKB-UniRule"/>
</dbReference>
<comment type="caution">
    <text evidence="8">The sequence shown here is derived from an EMBL/GenBank/DDBJ whole genome shotgun (WGS) entry which is preliminary data.</text>
</comment>
<evidence type="ECO:0000256" key="5">
    <source>
        <dbReference type="ARBA" id="ARBA00023204"/>
    </source>
</evidence>
<keyword evidence="2 6" id="KW-0227">DNA damage</keyword>
<keyword evidence="1 6" id="KW-0963">Cytoplasm</keyword>
<dbReference type="Pfam" id="PF07499">
    <property type="entry name" value="RuvA_C"/>
    <property type="match status" value="1"/>
</dbReference>
<keyword evidence="8" id="KW-0378">Hydrolase</keyword>
<dbReference type="GO" id="GO:0005737">
    <property type="term" value="C:cytoplasm"/>
    <property type="evidence" value="ECO:0007669"/>
    <property type="project" value="UniProtKB-SubCell"/>
</dbReference>
<dbReference type="InterPro" id="IPR003583">
    <property type="entry name" value="Hlx-hairpin-Hlx_DNA-bd_motif"/>
</dbReference>
<evidence type="ECO:0000256" key="4">
    <source>
        <dbReference type="ARBA" id="ARBA00023172"/>
    </source>
</evidence>
<comment type="subunit">
    <text evidence="6">Homotetramer. Forms an RuvA(8)-RuvB(12)-Holliday junction (HJ) complex. HJ DNA is sandwiched between 2 RuvA tetramers; dsDNA enters through RuvA and exits via RuvB. An RuvB hexamer assembles on each DNA strand where it exits the tetramer. Each RuvB hexamer is contacted by two RuvA subunits (via domain III) on 2 adjacent RuvB subunits; this complex drives branch migration. In the full resolvosome a probable DNA-RuvA(4)-RuvB(12)-RuvC(2) complex forms which resolves the HJ.</text>
</comment>
<dbReference type="PATRIC" id="fig|883081.3.peg.20"/>
<dbReference type="Pfam" id="PF14520">
    <property type="entry name" value="HHH_5"/>
    <property type="match status" value="1"/>
</dbReference>
<comment type="function">
    <text evidence="6">The RuvA-RuvB-RuvC complex processes Holliday junction (HJ) DNA during genetic recombination and DNA repair, while the RuvA-RuvB complex plays an important role in the rescue of blocked DNA replication forks via replication fork reversal (RFR). RuvA specifically binds to HJ cruciform DNA, conferring on it an open structure. The RuvB hexamer acts as an ATP-dependent pump, pulling dsDNA into and through the RuvAB complex. HJ branch migration allows RuvC to scan DNA until it finds its consensus sequence, where it cleaves and resolves the cruciform DNA.</text>
</comment>
<keyword evidence="5 6" id="KW-0234">DNA repair</keyword>
<dbReference type="GO" id="GO:0048476">
    <property type="term" value="C:Holliday junction resolvase complex"/>
    <property type="evidence" value="ECO:0007669"/>
    <property type="project" value="UniProtKB-UniRule"/>
</dbReference>
<dbReference type="Gene3D" id="1.10.150.20">
    <property type="entry name" value="5' to 3' exonuclease, C-terminal subdomain"/>
    <property type="match status" value="1"/>
</dbReference>
<dbReference type="STRING" id="883081.HMPREF9698_00019"/>
<keyword evidence="9" id="KW-1185">Reference proteome</keyword>
<dbReference type="GO" id="GO:0009379">
    <property type="term" value="C:Holliday junction helicase complex"/>
    <property type="evidence" value="ECO:0007669"/>
    <property type="project" value="InterPro"/>
</dbReference>
<comment type="domain">
    <text evidence="6">Has three domains with a flexible linker between the domains II and III and assumes an 'L' shape. Domain III is highly mobile and contacts RuvB.</text>
</comment>
<evidence type="ECO:0000256" key="1">
    <source>
        <dbReference type="ARBA" id="ARBA00022490"/>
    </source>
</evidence>
<keyword evidence="8" id="KW-0067">ATP-binding</keyword>
<dbReference type="RefSeq" id="WP_003776073.1">
    <property type="nucleotide sequence ID" value="NZ_JH992957.1"/>
</dbReference>
<keyword evidence="3 6" id="KW-0238">DNA-binding</keyword>
<dbReference type="Pfam" id="PF01330">
    <property type="entry name" value="RuvA_N"/>
    <property type="match status" value="1"/>
</dbReference>
<dbReference type="InterPro" id="IPR012340">
    <property type="entry name" value="NA-bd_OB-fold"/>
</dbReference>
<dbReference type="Proteomes" id="UP000009875">
    <property type="component" value="Unassembled WGS sequence"/>
</dbReference>
<dbReference type="InterPro" id="IPR010994">
    <property type="entry name" value="RuvA_2-like"/>
</dbReference>
<sequence>MYEYMVGTVVDVQPSYLVLQVGGVGYHLLMANPFRLNDRLGQEVKIYLYLNVSQDQLSLFGFPRQDEKSLFLKLINVSGIGPKSALAILANEDHAGLIQAIENEDRQFLQRFPGVGKKTASQIVLDLKGNLQDLTSASFPQSSAEAKEAATNPALEEALLALEALGYSKREVKKVKKALEDQDDQTSDAYIRQGLDMLLHQ</sequence>
<evidence type="ECO:0000313" key="8">
    <source>
        <dbReference type="EMBL" id="EKU94429.1"/>
    </source>
</evidence>
<evidence type="ECO:0000256" key="6">
    <source>
        <dbReference type="HAMAP-Rule" id="MF_00031"/>
    </source>
</evidence>
<comment type="caution">
    <text evidence="6">Lacks conserved residue(s) required for the propagation of feature annotation.</text>
</comment>
<dbReference type="NCBIfam" id="TIGR00084">
    <property type="entry name" value="ruvA"/>
    <property type="match status" value="1"/>
</dbReference>
<feature type="region of interest" description="Domain III" evidence="6">
    <location>
        <begin position="151"/>
        <end position="201"/>
    </location>
</feature>
<dbReference type="InterPro" id="IPR036267">
    <property type="entry name" value="RuvA_C_sf"/>
</dbReference>
<dbReference type="GO" id="GO:0009378">
    <property type="term" value="F:four-way junction helicase activity"/>
    <property type="evidence" value="ECO:0007669"/>
    <property type="project" value="InterPro"/>
</dbReference>
<dbReference type="EMBL" id="AGXA01000001">
    <property type="protein sequence ID" value="EKU94429.1"/>
    <property type="molecule type" value="Genomic_DNA"/>
</dbReference>
<dbReference type="InterPro" id="IPR013849">
    <property type="entry name" value="DNA_helicase_Holl-junc_RuvA_I"/>
</dbReference>
<evidence type="ECO:0000256" key="3">
    <source>
        <dbReference type="ARBA" id="ARBA00023125"/>
    </source>
</evidence>
<keyword evidence="8" id="KW-0547">Nucleotide-binding</keyword>
<dbReference type="HOGENOM" id="CLU_087936_1_0_9"/>
<dbReference type="HAMAP" id="MF_00031">
    <property type="entry name" value="DNA_HJ_migration_RuvA"/>
    <property type="match status" value="1"/>
</dbReference>
<dbReference type="CDD" id="cd14332">
    <property type="entry name" value="UBA_RuvA_C"/>
    <property type="match status" value="1"/>
</dbReference>
<feature type="domain" description="Helix-hairpin-helix DNA-binding motif class 1" evidence="7">
    <location>
        <begin position="72"/>
        <end position="91"/>
    </location>
</feature>
<comment type="similarity">
    <text evidence="6">Belongs to the RuvA family.</text>
</comment>
<reference evidence="8 9" key="1">
    <citation type="submission" date="2012-09" db="EMBL/GenBank/DDBJ databases">
        <title>The Genome Sequence of Alloiococcus otitis ATCC 51267.</title>
        <authorList>
            <consortium name="The Broad Institute Genome Sequencing Platform"/>
            <person name="Earl A."/>
            <person name="Ward D."/>
            <person name="Feldgarden M."/>
            <person name="Gevers D."/>
            <person name="Huys G."/>
            <person name="Walker B."/>
            <person name="Young S.K."/>
            <person name="Zeng Q."/>
            <person name="Gargeya S."/>
            <person name="Fitzgerald M."/>
            <person name="Haas B."/>
            <person name="Abouelleil A."/>
            <person name="Alvarado L."/>
            <person name="Arachchi H.M."/>
            <person name="Berlin A.M."/>
            <person name="Chapman S.B."/>
            <person name="Goldberg J."/>
            <person name="Griggs A."/>
            <person name="Gujja S."/>
            <person name="Hansen M."/>
            <person name="Howarth C."/>
            <person name="Imamovic A."/>
            <person name="Larimer J."/>
            <person name="McCowen C."/>
            <person name="Montmayeur A."/>
            <person name="Murphy C."/>
            <person name="Neiman D."/>
            <person name="Pearson M."/>
            <person name="Priest M."/>
            <person name="Roberts A."/>
            <person name="Saif S."/>
            <person name="Shea T."/>
            <person name="Sisk P."/>
            <person name="Sykes S."/>
            <person name="Wortman J."/>
            <person name="Nusbaum C."/>
            <person name="Birren B."/>
        </authorList>
    </citation>
    <scope>NUCLEOTIDE SEQUENCE [LARGE SCALE GENOMIC DNA]</scope>
    <source>
        <strain evidence="8 9">ATCC 51267</strain>
    </source>
</reference>
<comment type="subcellular location">
    <subcellularLocation>
        <location evidence="6">Cytoplasm</location>
    </subcellularLocation>
</comment>
<dbReference type="SUPFAM" id="SSF47781">
    <property type="entry name" value="RuvA domain 2-like"/>
    <property type="match status" value="1"/>
</dbReference>
<name>K9EB22_9LACT</name>
<dbReference type="GO" id="GO:0006310">
    <property type="term" value="P:DNA recombination"/>
    <property type="evidence" value="ECO:0007669"/>
    <property type="project" value="UniProtKB-UniRule"/>
</dbReference>
<dbReference type="InterPro" id="IPR011114">
    <property type="entry name" value="RuvA_C"/>
</dbReference>
<dbReference type="SMART" id="SM00278">
    <property type="entry name" value="HhH1"/>
    <property type="match status" value="2"/>
</dbReference>
<dbReference type="InterPro" id="IPR000085">
    <property type="entry name" value="RuvA"/>
</dbReference>
<keyword evidence="4 6" id="KW-0233">DNA recombination</keyword>
<evidence type="ECO:0000313" key="9">
    <source>
        <dbReference type="Proteomes" id="UP000009875"/>
    </source>
</evidence>
<keyword evidence="8" id="KW-0347">Helicase</keyword>
<dbReference type="Gene3D" id="1.10.8.10">
    <property type="entry name" value="DNA helicase RuvA subunit, C-terminal domain"/>
    <property type="match status" value="1"/>
</dbReference>
<dbReference type="SUPFAM" id="SSF50249">
    <property type="entry name" value="Nucleic acid-binding proteins"/>
    <property type="match status" value="1"/>
</dbReference>
<feature type="domain" description="Helix-hairpin-helix DNA-binding motif class 1" evidence="7">
    <location>
        <begin position="107"/>
        <end position="126"/>
    </location>
</feature>
<organism evidence="8 9">
    <name type="scientific">Alloiococcus otitis ATCC 51267</name>
    <dbReference type="NCBI Taxonomy" id="883081"/>
    <lineage>
        <taxon>Bacteria</taxon>
        <taxon>Bacillati</taxon>
        <taxon>Bacillota</taxon>
        <taxon>Bacilli</taxon>
        <taxon>Lactobacillales</taxon>
        <taxon>Carnobacteriaceae</taxon>
        <taxon>Alloiococcus</taxon>
    </lineage>
</organism>
<evidence type="ECO:0000259" key="7">
    <source>
        <dbReference type="SMART" id="SM00278"/>
    </source>
</evidence>
<gene>
    <name evidence="6" type="primary">ruvA</name>
    <name evidence="8" type="ORF">HMPREF9698_00019</name>
</gene>
<proteinExistence type="inferred from homology"/>
<dbReference type="SUPFAM" id="SSF46929">
    <property type="entry name" value="DNA helicase RuvA subunit, C-terminal domain"/>
    <property type="match status" value="1"/>
</dbReference>